<dbReference type="EMBL" id="BSUM01000001">
    <property type="protein sequence ID" value="GMA30398.1"/>
    <property type="molecule type" value="Genomic_DNA"/>
</dbReference>
<dbReference type="GO" id="GO:0005829">
    <property type="term" value="C:cytosol"/>
    <property type="evidence" value="ECO:0007669"/>
    <property type="project" value="TreeGrafter"/>
</dbReference>
<evidence type="ECO:0000256" key="1">
    <source>
        <dbReference type="ARBA" id="ARBA00023015"/>
    </source>
</evidence>
<comment type="caution">
    <text evidence="6">The sequence shown here is derived from an EMBL/GenBank/DDBJ whole genome shotgun (WGS) entry which is preliminary data.</text>
</comment>
<feature type="region of interest" description="Disordered" evidence="4">
    <location>
        <begin position="149"/>
        <end position="174"/>
    </location>
</feature>
<dbReference type="Proteomes" id="UP001157161">
    <property type="component" value="Unassembled WGS sequence"/>
</dbReference>
<evidence type="ECO:0000256" key="4">
    <source>
        <dbReference type="SAM" id="MobiDB-lite"/>
    </source>
</evidence>
<dbReference type="PRINTS" id="PR00033">
    <property type="entry name" value="HTHASNC"/>
</dbReference>
<dbReference type="InterPro" id="IPR036390">
    <property type="entry name" value="WH_DNA-bd_sf"/>
</dbReference>
<dbReference type="Gene3D" id="1.10.10.10">
    <property type="entry name" value="Winged helix-like DNA-binding domain superfamily/Winged helix DNA-binding domain"/>
    <property type="match status" value="1"/>
</dbReference>
<dbReference type="Pfam" id="PF13404">
    <property type="entry name" value="HTH_AsnC-type"/>
    <property type="match status" value="1"/>
</dbReference>
<dbReference type="Gene3D" id="3.30.70.920">
    <property type="match status" value="1"/>
</dbReference>
<gene>
    <name evidence="6" type="ORF">GCM10025875_03900</name>
</gene>
<keyword evidence="2" id="KW-0238">DNA-binding</keyword>
<dbReference type="RefSeq" id="WP_284249029.1">
    <property type="nucleotide sequence ID" value="NZ_BSUM01000001.1"/>
</dbReference>
<dbReference type="InterPro" id="IPR019887">
    <property type="entry name" value="Tscrpt_reg_AsnC/Lrp_C"/>
</dbReference>
<dbReference type="GO" id="GO:0043565">
    <property type="term" value="F:sequence-specific DNA binding"/>
    <property type="evidence" value="ECO:0007669"/>
    <property type="project" value="InterPro"/>
</dbReference>
<name>A0AA37UNL8_9MICO</name>
<sequence length="174" mass="18508">MSDRSREVDRRIVAELHRDSRQTNVAIARKVGLTEGAVRRRIENLVAAGAVRFTIETSPDLLGRHTTALLRVRCAPHLVDEVIAALASQPALERVYHVTGQFDLTVVGHFESTTHLREFTIETIGAIAGAVEIQSEIVLQALTVPPEGAKAVPDDEVDGDGGVADGASLAGSGA</sequence>
<keyword evidence="3" id="KW-0804">Transcription</keyword>
<feature type="domain" description="HTH asnC-type" evidence="5">
    <location>
        <begin position="7"/>
        <end position="65"/>
    </location>
</feature>
<dbReference type="GO" id="GO:0043200">
    <property type="term" value="P:response to amino acid"/>
    <property type="evidence" value="ECO:0007669"/>
    <property type="project" value="TreeGrafter"/>
</dbReference>
<dbReference type="AlphaFoldDB" id="A0AA37UNL8"/>
<evidence type="ECO:0000259" key="5">
    <source>
        <dbReference type="PROSITE" id="PS50956"/>
    </source>
</evidence>
<dbReference type="InterPro" id="IPR019888">
    <property type="entry name" value="Tscrpt_reg_AsnC-like"/>
</dbReference>
<evidence type="ECO:0000256" key="2">
    <source>
        <dbReference type="ARBA" id="ARBA00023125"/>
    </source>
</evidence>
<evidence type="ECO:0000313" key="6">
    <source>
        <dbReference type="EMBL" id="GMA30398.1"/>
    </source>
</evidence>
<dbReference type="InterPro" id="IPR036388">
    <property type="entry name" value="WH-like_DNA-bd_sf"/>
</dbReference>
<dbReference type="InterPro" id="IPR000485">
    <property type="entry name" value="AsnC-type_HTH_dom"/>
</dbReference>
<dbReference type="SUPFAM" id="SSF46785">
    <property type="entry name" value="Winged helix' DNA-binding domain"/>
    <property type="match status" value="1"/>
</dbReference>
<reference evidence="6" key="1">
    <citation type="journal article" date="2014" name="Int. J. Syst. Evol. Microbiol.">
        <title>Complete genome sequence of Corynebacterium casei LMG S-19264T (=DSM 44701T), isolated from a smear-ripened cheese.</title>
        <authorList>
            <consortium name="US DOE Joint Genome Institute (JGI-PGF)"/>
            <person name="Walter F."/>
            <person name="Albersmeier A."/>
            <person name="Kalinowski J."/>
            <person name="Ruckert C."/>
        </authorList>
    </citation>
    <scope>NUCLEOTIDE SEQUENCE</scope>
    <source>
        <strain evidence="6">NBRC 112290</strain>
    </source>
</reference>
<proteinExistence type="predicted"/>
<reference evidence="6" key="2">
    <citation type="submission" date="2023-02" db="EMBL/GenBank/DDBJ databases">
        <authorList>
            <person name="Sun Q."/>
            <person name="Mori K."/>
        </authorList>
    </citation>
    <scope>NUCLEOTIDE SEQUENCE</scope>
    <source>
        <strain evidence="6">NBRC 112290</strain>
    </source>
</reference>
<evidence type="ECO:0000256" key="3">
    <source>
        <dbReference type="ARBA" id="ARBA00023163"/>
    </source>
</evidence>
<dbReference type="Pfam" id="PF01037">
    <property type="entry name" value="AsnC_trans_reg"/>
    <property type="match status" value="1"/>
</dbReference>
<protein>
    <submittedName>
        <fullName evidence="6">Transcriptional regulator</fullName>
    </submittedName>
</protein>
<dbReference type="SUPFAM" id="SSF54909">
    <property type="entry name" value="Dimeric alpha+beta barrel"/>
    <property type="match status" value="1"/>
</dbReference>
<dbReference type="PANTHER" id="PTHR30154">
    <property type="entry name" value="LEUCINE-RESPONSIVE REGULATORY PROTEIN"/>
    <property type="match status" value="1"/>
</dbReference>
<feature type="compositionally biased region" description="Low complexity" evidence="4">
    <location>
        <begin position="165"/>
        <end position="174"/>
    </location>
</feature>
<keyword evidence="1" id="KW-0805">Transcription regulation</keyword>
<organism evidence="6 7">
    <name type="scientific">Litorihabitans aurantiacus</name>
    <dbReference type="NCBI Taxonomy" id="1930061"/>
    <lineage>
        <taxon>Bacteria</taxon>
        <taxon>Bacillati</taxon>
        <taxon>Actinomycetota</taxon>
        <taxon>Actinomycetes</taxon>
        <taxon>Micrococcales</taxon>
        <taxon>Beutenbergiaceae</taxon>
        <taxon>Litorihabitans</taxon>
    </lineage>
</organism>
<evidence type="ECO:0000313" key="7">
    <source>
        <dbReference type="Proteomes" id="UP001157161"/>
    </source>
</evidence>
<dbReference type="PANTHER" id="PTHR30154:SF34">
    <property type="entry name" value="TRANSCRIPTIONAL REGULATOR AZLB"/>
    <property type="match status" value="1"/>
</dbReference>
<dbReference type="SMART" id="SM00344">
    <property type="entry name" value="HTH_ASNC"/>
    <property type="match status" value="1"/>
</dbReference>
<dbReference type="InterPro" id="IPR019885">
    <property type="entry name" value="Tscrpt_reg_HTH_AsnC-type_CS"/>
</dbReference>
<accession>A0AA37UNL8</accession>
<dbReference type="PROSITE" id="PS00519">
    <property type="entry name" value="HTH_ASNC_1"/>
    <property type="match status" value="1"/>
</dbReference>
<dbReference type="PROSITE" id="PS50956">
    <property type="entry name" value="HTH_ASNC_2"/>
    <property type="match status" value="1"/>
</dbReference>
<keyword evidence="7" id="KW-1185">Reference proteome</keyword>
<dbReference type="InterPro" id="IPR011008">
    <property type="entry name" value="Dimeric_a/b-barrel"/>
</dbReference>